<dbReference type="InterPro" id="IPR015797">
    <property type="entry name" value="NUDIX_hydrolase-like_dom_sf"/>
</dbReference>
<evidence type="ECO:0000313" key="2">
    <source>
        <dbReference type="EMBL" id="MEQ2558486.1"/>
    </source>
</evidence>
<dbReference type="SUPFAM" id="SSF55811">
    <property type="entry name" value="Nudix"/>
    <property type="match status" value="1"/>
</dbReference>
<keyword evidence="3" id="KW-1185">Reference proteome</keyword>
<dbReference type="Pfam" id="PF00293">
    <property type="entry name" value="NUDIX"/>
    <property type="match status" value="1"/>
</dbReference>
<proteinExistence type="predicted"/>
<reference evidence="2 3" key="1">
    <citation type="submission" date="2024-03" db="EMBL/GenBank/DDBJ databases">
        <title>Human intestinal bacterial collection.</title>
        <authorList>
            <person name="Pauvert C."/>
            <person name="Hitch T.C.A."/>
            <person name="Clavel T."/>
        </authorList>
    </citation>
    <scope>NUCLEOTIDE SEQUENCE [LARGE SCALE GENOMIC DNA]</scope>
    <source>
        <strain evidence="2 3">CLA-AA-H185</strain>
    </source>
</reference>
<dbReference type="Proteomes" id="UP001454489">
    <property type="component" value="Unassembled WGS sequence"/>
</dbReference>
<dbReference type="PROSITE" id="PS51462">
    <property type="entry name" value="NUDIX"/>
    <property type="match status" value="1"/>
</dbReference>
<dbReference type="PANTHER" id="PTHR10885">
    <property type="entry name" value="ISOPENTENYL-DIPHOSPHATE DELTA-ISOMERASE"/>
    <property type="match status" value="1"/>
</dbReference>
<sequence>MEEYFDIRDSAGNPTGEVKARSLVHRDGDIHGTSHVWLVRKNKKSGYDVLLQKRSDDKDSFPGCYDISSAGHLPAGADYRESAVRELEEELGIAVSPEDLRFLGMHEGDVKEEFYGKPFHNHEISAIFILEKNIEPEGMCLQKEEVSGVLWMDFAECLDGIRKNALCHCIFEDEFETLGEYLGILSKTETT</sequence>
<evidence type="ECO:0000259" key="1">
    <source>
        <dbReference type="PROSITE" id="PS51462"/>
    </source>
</evidence>
<comment type="caution">
    <text evidence="2">The sequence shown here is derived from an EMBL/GenBank/DDBJ whole genome shotgun (WGS) entry which is preliminary data.</text>
</comment>
<accession>A0ABV1HFK8</accession>
<name>A0ABV1HFK8_9FIRM</name>
<dbReference type="Gene3D" id="3.90.79.10">
    <property type="entry name" value="Nucleoside Triphosphate Pyrophosphohydrolase"/>
    <property type="match status" value="1"/>
</dbReference>
<protein>
    <submittedName>
        <fullName evidence="2">NUDIX domain-containing protein</fullName>
    </submittedName>
</protein>
<feature type="domain" description="Nudix hydrolase" evidence="1">
    <location>
        <begin position="29"/>
        <end position="182"/>
    </location>
</feature>
<dbReference type="CDD" id="cd04692">
    <property type="entry name" value="NUDIX_Hydrolase"/>
    <property type="match status" value="1"/>
</dbReference>
<dbReference type="PANTHER" id="PTHR10885:SF20">
    <property type="entry name" value="NUDIX HYDROLASE DOMAIN-CONTAINING PROTEIN"/>
    <property type="match status" value="1"/>
</dbReference>
<evidence type="ECO:0000313" key="3">
    <source>
        <dbReference type="Proteomes" id="UP001454489"/>
    </source>
</evidence>
<gene>
    <name evidence="2" type="ORF">WMO43_11505</name>
</gene>
<dbReference type="EMBL" id="JBBMEX010000013">
    <property type="protein sequence ID" value="MEQ2558486.1"/>
    <property type="molecule type" value="Genomic_DNA"/>
</dbReference>
<dbReference type="RefSeq" id="WP_353531294.1">
    <property type="nucleotide sequence ID" value="NZ_JBBMEX010000013.1"/>
</dbReference>
<dbReference type="InterPro" id="IPR000086">
    <property type="entry name" value="NUDIX_hydrolase_dom"/>
</dbReference>
<organism evidence="2 3">
    <name type="scientific">Maccoyibacter intestinihominis</name>
    <dbReference type="NCBI Taxonomy" id="3133499"/>
    <lineage>
        <taxon>Bacteria</taxon>
        <taxon>Bacillati</taxon>
        <taxon>Bacillota</taxon>
        <taxon>Clostridia</taxon>
        <taxon>Lachnospirales</taxon>
        <taxon>Lachnospiraceae</taxon>
        <taxon>Maccoyibacter</taxon>
    </lineage>
</organism>